<evidence type="ECO:0000313" key="2">
    <source>
        <dbReference type="Proteomes" id="UP000294299"/>
    </source>
</evidence>
<accession>A0A484I6W1</accession>
<dbReference type="EMBL" id="LR216287">
    <property type="protein sequence ID" value="VFJ13468.1"/>
    <property type="molecule type" value="Genomic_DNA"/>
</dbReference>
<name>A0A484I6W1_9ARCH</name>
<dbReference type="AlphaFoldDB" id="A0A484I6W1"/>
<proteinExistence type="predicted"/>
<dbReference type="KEGG" id="nfn:NFRAN_1146"/>
<keyword evidence="2" id="KW-1185">Reference proteome</keyword>
<gene>
    <name evidence="1" type="ORF">NFRAN_1146</name>
</gene>
<organism evidence="1 2">
    <name type="scientific">Candidatus Nitrosocosmicus franklandianus</name>
    <dbReference type="NCBI Taxonomy" id="1798806"/>
    <lineage>
        <taxon>Archaea</taxon>
        <taxon>Nitrososphaerota</taxon>
        <taxon>Nitrososphaeria</taxon>
        <taxon>Nitrososphaerales</taxon>
        <taxon>Nitrososphaeraceae</taxon>
        <taxon>Candidatus Nitrosocosmicus</taxon>
    </lineage>
</organism>
<evidence type="ECO:0000313" key="1">
    <source>
        <dbReference type="EMBL" id="VFJ13468.1"/>
    </source>
</evidence>
<dbReference type="Proteomes" id="UP000294299">
    <property type="component" value="Chromosome NFRAN"/>
</dbReference>
<sequence>MGIGESMIIHEACLTNYPYTGEDLFGLKGPVRLYQTYSGVYDFDTVIKIIDGYKPSEIIAYCYRMHASTIVKIINYLQMRKYRLRLHKAIIIDVPNPTLTTIMLRFYH</sequence>
<protein>
    <submittedName>
        <fullName evidence="1">Uncharacterized protein</fullName>
    </submittedName>
</protein>
<reference evidence="1 2" key="1">
    <citation type="submission" date="2019-02" db="EMBL/GenBank/DDBJ databases">
        <authorList>
            <person name="Lehtovirta-Morley E L."/>
        </authorList>
    </citation>
    <scope>NUCLEOTIDE SEQUENCE [LARGE SCALE GENOMIC DNA]</scope>
    <source>
        <strain evidence="1">NFRAN1</strain>
    </source>
</reference>